<name>A0ABR3AWY1_PHYBL</name>
<dbReference type="EMBL" id="JBCLYO010000013">
    <property type="protein sequence ID" value="KAL0083832.1"/>
    <property type="molecule type" value="Genomic_DNA"/>
</dbReference>
<evidence type="ECO:0000256" key="1">
    <source>
        <dbReference type="SAM" id="MobiDB-lite"/>
    </source>
</evidence>
<evidence type="ECO:0000313" key="3">
    <source>
        <dbReference type="Proteomes" id="UP001448207"/>
    </source>
</evidence>
<dbReference type="Proteomes" id="UP001448207">
    <property type="component" value="Unassembled WGS sequence"/>
</dbReference>
<gene>
    <name evidence="2" type="ORF">J3Q64DRAFT_1836377</name>
</gene>
<comment type="caution">
    <text evidence="2">The sequence shown here is derived from an EMBL/GenBank/DDBJ whole genome shotgun (WGS) entry which is preliminary data.</text>
</comment>
<feature type="region of interest" description="Disordered" evidence="1">
    <location>
        <begin position="1"/>
        <end position="22"/>
    </location>
</feature>
<sequence>MAPRTPRNTRRRSTSSGESTSLSQVIAGYVGRHAIVSQQVPVSSSDEHLNQMSLDLQGFIMQLAWMNCKVGQLMDGQRRNIGAAARQESMPASLPALAPSSPLSVPAMPEQEMGSLILVLINRKIWKRNLKFRDSSVIAENEARRRWNVTECINHPENAALVDYLCQYILAQPCARDFWSSMVVLFIEKDFVSKFDQVPTLNYYCYLYCFGLGKLYDWGQSR</sequence>
<accession>A0ABR3AWY1</accession>
<organism evidence="2 3">
    <name type="scientific">Phycomyces blakesleeanus</name>
    <dbReference type="NCBI Taxonomy" id="4837"/>
    <lineage>
        <taxon>Eukaryota</taxon>
        <taxon>Fungi</taxon>
        <taxon>Fungi incertae sedis</taxon>
        <taxon>Mucoromycota</taxon>
        <taxon>Mucoromycotina</taxon>
        <taxon>Mucoromycetes</taxon>
        <taxon>Mucorales</taxon>
        <taxon>Phycomycetaceae</taxon>
        <taxon>Phycomyces</taxon>
    </lineage>
</organism>
<keyword evidence="3" id="KW-1185">Reference proteome</keyword>
<evidence type="ECO:0000313" key="2">
    <source>
        <dbReference type="EMBL" id="KAL0083832.1"/>
    </source>
</evidence>
<protein>
    <submittedName>
        <fullName evidence="2">Uncharacterized protein</fullName>
    </submittedName>
</protein>
<reference evidence="2 3" key="1">
    <citation type="submission" date="2024-04" db="EMBL/GenBank/DDBJ databases">
        <title>Symmetric and asymmetric DNA N6-adenine methylation regulates different biological responses in Mucorales.</title>
        <authorList>
            <consortium name="Lawrence Berkeley National Laboratory"/>
            <person name="Lax C."/>
            <person name="Mondo S.J."/>
            <person name="Osorio-Concepcion M."/>
            <person name="Muszewska A."/>
            <person name="Corrochano-Luque M."/>
            <person name="Gutierrez G."/>
            <person name="Riley R."/>
            <person name="Lipzen A."/>
            <person name="Guo J."/>
            <person name="Hundley H."/>
            <person name="Amirebrahimi M."/>
            <person name="Ng V."/>
            <person name="Lorenzo-Gutierrez D."/>
            <person name="Binder U."/>
            <person name="Yang J."/>
            <person name="Song Y."/>
            <person name="Canovas D."/>
            <person name="Navarro E."/>
            <person name="Freitag M."/>
            <person name="Gabaldon T."/>
            <person name="Grigoriev I.V."/>
            <person name="Corrochano L.M."/>
            <person name="Nicolas F.E."/>
            <person name="Garre V."/>
        </authorList>
    </citation>
    <scope>NUCLEOTIDE SEQUENCE [LARGE SCALE GENOMIC DNA]</scope>
    <source>
        <strain evidence="2 3">L51</strain>
    </source>
</reference>
<proteinExistence type="predicted"/>